<dbReference type="Pfam" id="PF19279">
    <property type="entry name" value="YegS_C"/>
    <property type="match status" value="1"/>
</dbReference>
<proteinExistence type="predicted"/>
<sequence>MRRSRVTVAATLAFGAALLAWTLLPPLTVDGLWPYSPVASTSLIGHAAATLALLTSPVIIYPALLAAAWWASRRRFTAMSQAILVAVALAVLSTALLKVTVARDRPESPWDFLVSIDPLSYPSAHTTAATVAAMLAGVLTTTTRRPRRTVLLTRLLGVVAVVMVAVGRLLLGAHYVSDVGGGFLLGGLVVSVSCLAANVHMLPPQPARTGPGRLVVVYNPTRVRDLDAVHRLVTHETTARGWESPVWLATTAEDPGGGMARAAVESSADLVLVIGGDGTVRDVCAGLAGAGVPVAILPSGTGNLLARNLGVPLDAGRALAAAFTGTPTALDLLRYTEPDGGRSGIAAVMVGFGADAAVLHDTDEALKRALGPAAYVWAGRGHVRARPVPLRLTVDDGDPLERDASLVEVGNVGDLYPGVSLMPAASAHDGSLEVLIASPRTAGDVARMIGGVLRQSADEPLLDRLSGRVVVAEFAEPVLCQVDGDVVGEVRRVRLEVIPDAVRVVLPG</sequence>
<dbReference type="InterPro" id="IPR017438">
    <property type="entry name" value="ATP-NAD_kinase_N"/>
</dbReference>
<dbReference type="PROSITE" id="PS50146">
    <property type="entry name" value="DAGK"/>
    <property type="match status" value="1"/>
</dbReference>
<name>A0A1C0AMP1_9ACTN</name>
<dbReference type="SUPFAM" id="SSF111331">
    <property type="entry name" value="NAD kinase/diacylglycerol kinase-like"/>
    <property type="match status" value="1"/>
</dbReference>
<organism evidence="1 2">
    <name type="scientific">Tessaracoccus lapidicaptus</name>
    <dbReference type="NCBI Taxonomy" id="1427523"/>
    <lineage>
        <taxon>Bacteria</taxon>
        <taxon>Bacillati</taxon>
        <taxon>Actinomycetota</taxon>
        <taxon>Actinomycetes</taxon>
        <taxon>Propionibacteriales</taxon>
        <taxon>Propionibacteriaceae</taxon>
        <taxon>Tessaracoccus</taxon>
    </lineage>
</organism>
<protein>
    <submittedName>
        <fullName evidence="1">Uncharacterized protein</fullName>
    </submittedName>
</protein>
<dbReference type="GO" id="GO:0016301">
    <property type="term" value="F:kinase activity"/>
    <property type="evidence" value="ECO:0007669"/>
    <property type="project" value="InterPro"/>
</dbReference>
<dbReference type="InterPro" id="IPR016064">
    <property type="entry name" value="NAD/diacylglycerol_kinase_sf"/>
</dbReference>
<accession>A0A1C0AMP1</accession>
<dbReference type="Gene3D" id="1.20.144.10">
    <property type="entry name" value="Phosphatidic acid phosphatase type 2/haloperoxidase"/>
    <property type="match status" value="1"/>
</dbReference>
<gene>
    <name evidence="1" type="ORF">BCR15_04965</name>
</gene>
<reference evidence="2" key="1">
    <citation type="submission" date="2016-07" db="EMBL/GenBank/DDBJ databases">
        <authorList>
            <person name="Florea S."/>
            <person name="Webb J.S."/>
            <person name="Jaromczyk J."/>
            <person name="Schardl C.L."/>
        </authorList>
    </citation>
    <scope>NUCLEOTIDE SEQUENCE [LARGE SCALE GENOMIC DNA]</scope>
    <source>
        <strain evidence="2">IPBSL-7</strain>
    </source>
</reference>
<dbReference type="SUPFAM" id="SSF48317">
    <property type="entry name" value="Acid phosphatase/Vanadium-dependent haloperoxidase"/>
    <property type="match status" value="1"/>
</dbReference>
<dbReference type="AlphaFoldDB" id="A0A1C0AMP1"/>
<dbReference type="Gene3D" id="2.60.200.40">
    <property type="match status" value="1"/>
</dbReference>
<evidence type="ECO:0000313" key="2">
    <source>
        <dbReference type="Proteomes" id="UP000093501"/>
    </source>
</evidence>
<evidence type="ECO:0000313" key="1">
    <source>
        <dbReference type="EMBL" id="OCL33973.1"/>
    </source>
</evidence>
<dbReference type="InterPro" id="IPR000326">
    <property type="entry name" value="PAP2/HPO"/>
</dbReference>
<dbReference type="InterPro" id="IPR036938">
    <property type="entry name" value="PAP2/HPO_sf"/>
</dbReference>
<dbReference type="PANTHER" id="PTHR14969:SF13">
    <property type="entry name" value="AT30094P"/>
    <property type="match status" value="1"/>
</dbReference>
<keyword evidence="2" id="KW-1185">Reference proteome</keyword>
<dbReference type="InterPro" id="IPR045540">
    <property type="entry name" value="YegS/DAGK_C"/>
</dbReference>
<dbReference type="Gene3D" id="3.40.50.10330">
    <property type="entry name" value="Probable inorganic polyphosphate/atp-NAD kinase, domain 1"/>
    <property type="match status" value="1"/>
</dbReference>
<comment type="caution">
    <text evidence="1">The sequence shown here is derived from an EMBL/GenBank/DDBJ whole genome shotgun (WGS) entry which is preliminary data.</text>
</comment>
<dbReference type="SMART" id="SM00046">
    <property type="entry name" value="DAGKc"/>
    <property type="match status" value="1"/>
</dbReference>
<dbReference type="Pfam" id="PF01569">
    <property type="entry name" value="PAP2"/>
    <property type="match status" value="1"/>
</dbReference>
<dbReference type="Pfam" id="PF00781">
    <property type="entry name" value="DAGK_cat"/>
    <property type="match status" value="1"/>
</dbReference>
<dbReference type="EMBL" id="MBQD01000021">
    <property type="protein sequence ID" value="OCL33973.1"/>
    <property type="molecule type" value="Genomic_DNA"/>
</dbReference>
<dbReference type="RefSeq" id="WP_068751730.1">
    <property type="nucleotide sequence ID" value="NZ_LR214441.1"/>
</dbReference>
<dbReference type="SMART" id="SM00014">
    <property type="entry name" value="acidPPc"/>
    <property type="match status" value="1"/>
</dbReference>
<dbReference type="Proteomes" id="UP000093501">
    <property type="component" value="Unassembled WGS sequence"/>
</dbReference>
<dbReference type="InterPro" id="IPR001206">
    <property type="entry name" value="Diacylglycerol_kinase_cat_dom"/>
</dbReference>
<dbReference type="PANTHER" id="PTHR14969">
    <property type="entry name" value="SPHINGOSINE-1-PHOSPHATE PHOSPHOHYDROLASE"/>
    <property type="match status" value="1"/>
</dbReference>